<dbReference type="GO" id="GO:0031982">
    <property type="term" value="C:vesicle"/>
    <property type="evidence" value="ECO:0007669"/>
    <property type="project" value="TreeGrafter"/>
</dbReference>
<accession>A0AAE9WA51</accession>
<keyword evidence="4" id="KW-1185">Reference proteome</keyword>
<dbReference type="InterPro" id="IPR019734">
    <property type="entry name" value="TPR_rpt"/>
</dbReference>
<dbReference type="Gene3D" id="1.10.287.110">
    <property type="entry name" value="DnaJ domain"/>
    <property type="match status" value="1"/>
</dbReference>
<feature type="compositionally biased region" description="Low complexity" evidence="2">
    <location>
        <begin position="232"/>
        <end position="244"/>
    </location>
</feature>
<dbReference type="PANTHER" id="PTHR23172">
    <property type="entry name" value="AUXILIN/CYCLIN G-ASSOCIATED KINASE-RELATED"/>
    <property type="match status" value="1"/>
</dbReference>
<dbReference type="GO" id="GO:0005737">
    <property type="term" value="C:cytoplasm"/>
    <property type="evidence" value="ECO:0007669"/>
    <property type="project" value="TreeGrafter"/>
</dbReference>
<dbReference type="KEGG" id="som:SOMG_00366"/>
<dbReference type="Gene3D" id="1.25.40.10">
    <property type="entry name" value="Tetratricopeptide repeat domain"/>
    <property type="match status" value="1"/>
</dbReference>
<feature type="compositionally biased region" description="Polar residues" evidence="2">
    <location>
        <begin position="8"/>
        <end position="33"/>
    </location>
</feature>
<sequence length="717" mass="81476">MDDLLNFDLTNNQYNGSNKKNLLGIKQNSNSPVSVPYPQTPDSTKESSSMKRNRDPFANLFQRKNETKSTSLNELERKTAQTPQTLESPSPNASISHDPYSNLEVLHRLSETETKGSNDEKKIENIHSNTKDSLLNTLEDLQLQDEDKSIMQRTSLPELRNPPAESETEGKVIEQHAPDASFSSNSSQLSGTDSYAQLRAMGFSDSLSRFALKQTGSLQEAIELIFEQEPRSSQNPTSKSPSSNEQYYSDKLSELQQVSNQIKDQFFTKATDLWNVGRQKLRSAVEERKSLKNPNQPRWMTEGYVSDEFDNQYPIMPASAKSDEAVSTKEPTSDIPLSKNEPVEDLSTESVSELEHKNVDEFNDNLFSSLIEIPDESISHQKVAPSFDMQKTQGELLPHHHRELDHKNEKPYLKVQRDEVDMDSMSRSIIEQGQTEGNDYYYKGDFSQAIDIFNKLLSQVPEGHTRSIPLLCNRSLCYMKIGDVRNSLKDSVKALEIIGQGKGEGEFINGKNMNEFYVKCMIRKAQALEQLEKYELALESWSDLLSGGKINNLSLEGKRRCGRALGKQPSQPNSAKTISKPTVRKSLELPKTSQGSERLSEFRDKQKQAEKVEERRNQLREPVQQLINRWKSGKEGNIRALLSSLDTILWPECRWKPVSLTDLVLTKRVKIMYMKAISCVHPDKLPQQATVEQRLIAESAFSNLNEAWDIFKQQNQL</sequence>
<dbReference type="SUPFAM" id="SSF48452">
    <property type="entry name" value="TPR-like"/>
    <property type="match status" value="1"/>
</dbReference>
<dbReference type="Proteomes" id="UP001212411">
    <property type="component" value="Chromosome 1"/>
</dbReference>
<organism evidence="3 4">
    <name type="scientific">Schizosaccharomyces osmophilus</name>
    <dbReference type="NCBI Taxonomy" id="2545709"/>
    <lineage>
        <taxon>Eukaryota</taxon>
        <taxon>Fungi</taxon>
        <taxon>Dikarya</taxon>
        <taxon>Ascomycota</taxon>
        <taxon>Taphrinomycotina</taxon>
        <taxon>Schizosaccharomycetes</taxon>
        <taxon>Schizosaccharomycetales</taxon>
        <taxon>Schizosaccharomycetaceae</taxon>
        <taxon>Schizosaccharomyces</taxon>
    </lineage>
</organism>
<dbReference type="InterPro" id="IPR036869">
    <property type="entry name" value="J_dom_sf"/>
</dbReference>
<feature type="compositionally biased region" description="Basic and acidic residues" evidence="2">
    <location>
        <begin position="598"/>
        <end position="616"/>
    </location>
</feature>
<keyword evidence="1" id="KW-0802">TPR repeat</keyword>
<reference evidence="3 4" key="1">
    <citation type="journal article" date="2023" name="G3 (Bethesda)">
        <title>A high-quality reference genome for the fission yeast Schizosaccharomyces osmophilus.</title>
        <authorList>
            <person name="Jia G.S."/>
            <person name="Zhang W.C."/>
            <person name="Liang Y."/>
            <person name="Liu X.H."/>
            <person name="Rhind N."/>
            <person name="Pidoux A."/>
            <person name="Brysch-Herzberg M."/>
            <person name="Du L.L."/>
        </authorList>
    </citation>
    <scope>NUCLEOTIDE SEQUENCE [LARGE SCALE GENOMIC DNA]</scope>
    <source>
        <strain evidence="3 4">CBS 15793</strain>
    </source>
</reference>
<feature type="compositionally biased region" description="Polar residues" evidence="2">
    <location>
        <begin position="568"/>
        <end position="580"/>
    </location>
</feature>
<dbReference type="GO" id="GO:0030276">
    <property type="term" value="F:clathrin binding"/>
    <property type="evidence" value="ECO:0007669"/>
    <property type="project" value="TreeGrafter"/>
</dbReference>
<dbReference type="PROSITE" id="PS50005">
    <property type="entry name" value="TPR"/>
    <property type="match status" value="1"/>
</dbReference>
<feature type="region of interest" description="Disordered" evidence="2">
    <location>
        <begin position="151"/>
        <end position="171"/>
    </location>
</feature>
<gene>
    <name evidence="3" type="primary">ucp7</name>
    <name evidence="3" type="ORF">SOMG_00366</name>
</gene>
<dbReference type="PANTHER" id="PTHR23172:SF19">
    <property type="entry name" value="J DOMAIN-CONTAINING PROTEIN"/>
    <property type="match status" value="1"/>
</dbReference>
<dbReference type="FunFam" id="1.10.287.110:FF:000002">
    <property type="entry name" value="putative tyrosine-protein phosphatase auxilin isoform X2"/>
    <property type="match status" value="1"/>
</dbReference>
<protein>
    <submittedName>
        <fullName evidence="3">UBA/TPR/DNAJ domain protein Ucp7</fullName>
    </submittedName>
</protein>
<feature type="region of interest" description="Disordered" evidence="2">
    <location>
        <begin position="1"/>
        <end position="98"/>
    </location>
</feature>
<name>A0AAE9WA51_9SCHI</name>
<dbReference type="GO" id="GO:0072318">
    <property type="term" value="P:clathrin coat disassembly"/>
    <property type="evidence" value="ECO:0007669"/>
    <property type="project" value="TreeGrafter"/>
</dbReference>
<dbReference type="SUPFAM" id="SSF46565">
    <property type="entry name" value="Chaperone J-domain"/>
    <property type="match status" value="1"/>
</dbReference>
<feature type="region of interest" description="Disordered" evidence="2">
    <location>
        <begin position="563"/>
        <end position="616"/>
    </location>
</feature>
<evidence type="ECO:0000313" key="4">
    <source>
        <dbReference type="Proteomes" id="UP001212411"/>
    </source>
</evidence>
<feature type="region of interest" description="Disordered" evidence="2">
    <location>
        <begin position="226"/>
        <end position="247"/>
    </location>
</feature>
<dbReference type="InterPro" id="IPR011990">
    <property type="entry name" value="TPR-like_helical_dom_sf"/>
</dbReference>
<dbReference type="InterPro" id="IPR009060">
    <property type="entry name" value="UBA-like_sf"/>
</dbReference>
<dbReference type="RefSeq" id="XP_056036267.1">
    <property type="nucleotide sequence ID" value="XM_056179160.1"/>
</dbReference>
<dbReference type="EMBL" id="CP115611">
    <property type="protein sequence ID" value="WBW72024.1"/>
    <property type="molecule type" value="Genomic_DNA"/>
</dbReference>
<proteinExistence type="predicted"/>
<feature type="repeat" description="TPR" evidence="1">
    <location>
        <begin position="430"/>
        <end position="463"/>
    </location>
</feature>
<dbReference type="SUPFAM" id="SSF46934">
    <property type="entry name" value="UBA-like"/>
    <property type="match status" value="1"/>
</dbReference>
<dbReference type="GO" id="GO:0072583">
    <property type="term" value="P:clathrin-dependent endocytosis"/>
    <property type="evidence" value="ECO:0007669"/>
    <property type="project" value="TreeGrafter"/>
</dbReference>
<dbReference type="AlphaFoldDB" id="A0AAE9WA51"/>
<feature type="compositionally biased region" description="Basic and acidic residues" evidence="2">
    <location>
        <begin position="43"/>
        <end position="55"/>
    </location>
</feature>
<evidence type="ECO:0000313" key="3">
    <source>
        <dbReference type="EMBL" id="WBW72024.1"/>
    </source>
</evidence>
<dbReference type="Gene3D" id="1.10.8.10">
    <property type="entry name" value="DNA helicase RuvA subunit, C-terminal domain"/>
    <property type="match status" value="1"/>
</dbReference>
<dbReference type="GeneID" id="80873849"/>
<evidence type="ECO:0000256" key="2">
    <source>
        <dbReference type="SAM" id="MobiDB-lite"/>
    </source>
</evidence>
<feature type="region of interest" description="Disordered" evidence="2">
    <location>
        <begin position="320"/>
        <end position="344"/>
    </location>
</feature>
<evidence type="ECO:0000256" key="1">
    <source>
        <dbReference type="PROSITE-ProRule" id="PRU00339"/>
    </source>
</evidence>
<feature type="compositionally biased region" description="Polar residues" evidence="2">
    <location>
        <begin position="80"/>
        <end position="95"/>
    </location>
</feature>